<dbReference type="Gene3D" id="1.25.40.10">
    <property type="entry name" value="Tetratricopeptide repeat domain"/>
    <property type="match status" value="2"/>
</dbReference>
<dbReference type="InterPro" id="IPR002885">
    <property type="entry name" value="PPR_rpt"/>
</dbReference>
<evidence type="ECO:0000256" key="2">
    <source>
        <dbReference type="ARBA" id="ARBA00022737"/>
    </source>
</evidence>
<dbReference type="InterPro" id="IPR046960">
    <property type="entry name" value="PPR_At4g14850-like_plant"/>
</dbReference>
<dbReference type="GO" id="GO:0009451">
    <property type="term" value="P:RNA modification"/>
    <property type="evidence" value="ECO:0007669"/>
    <property type="project" value="InterPro"/>
</dbReference>
<proteinExistence type="inferred from homology"/>
<dbReference type="PANTHER" id="PTHR47926:SF434">
    <property type="entry name" value="PENTATRICOPEPTIDE REPEAT SUPERFAMILY PROTEIN"/>
    <property type="match status" value="1"/>
</dbReference>
<gene>
    <name evidence="4" type="ORF">LSALG_LOCUS6110</name>
</gene>
<evidence type="ECO:0008006" key="6">
    <source>
        <dbReference type="Google" id="ProtNLM"/>
    </source>
</evidence>
<keyword evidence="5" id="KW-1185">Reference proteome</keyword>
<reference evidence="4" key="1">
    <citation type="submission" date="2023-04" db="EMBL/GenBank/DDBJ databases">
        <authorList>
            <person name="Vijverberg K."/>
            <person name="Xiong W."/>
            <person name="Schranz E."/>
        </authorList>
    </citation>
    <scope>NUCLEOTIDE SEQUENCE</scope>
</reference>
<evidence type="ECO:0000256" key="3">
    <source>
        <dbReference type="ARBA" id="ARBA00022946"/>
    </source>
</evidence>
<dbReference type="GO" id="GO:0003723">
    <property type="term" value="F:RNA binding"/>
    <property type="evidence" value="ECO:0007669"/>
    <property type="project" value="InterPro"/>
</dbReference>
<organism evidence="4 5">
    <name type="scientific">Lactuca saligna</name>
    <name type="common">Willowleaf lettuce</name>
    <dbReference type="NCBI Taxonomy" id="75948"/>
    <lineage>
        <taxon>Eukaryota</taxon>
        <taxon>Viridiplantae</taxon>
        <taxon>Streptophyta</taxon>
        <taxon>Embryophyta</taxon>
        <taxon>Tracheophyta</taxon>
        <taxon>Spermatophyta</taxon>
        <taxon>Magnoliopsida</taxon>
        <taxon>eudicotyledons</taxon>
        <taxon>Gunneridae</taxon>
        <taxon>Pentapetalae</taxon>
        <taxon>asterids</taxon>
        <taxon>campanulids</taxon>
        <taxon>Asterales</taxon>
        <taxon>Asteraceae</taxon>
        <taxon>Cichorioideae</taxon>
        <taxon>Cichorieae</taxon>
        <taxon>Lactucinae</taxon>
        <taxon>Lactuca</taxon>
    </lineage>
</organism>
<dbReference type="Pfam" id="PF01535">
    <property type="entry name" value="PPR"/>
    <property type="match status" value="1"/>
</dbReference>
<keyword evidence="3" id="KW-0809">Transit peptide</keyword>
<sequence>MGGSHIFVSCALIDMYNKCGSIEDPQCVFDEILEKTTMGSNTINIGYALHGYSEEALDLNYKMQDSAVKIDHFTFSMIVRLCTRLASLEHAKQAHAGLIHHGLNLDIVSNTAFVDLYSKWGRIDDARNVFDKMPHPPWS</sequence>
<evidence type="ECO:0000313" key="4">
    <source>
        <dbReference type="EMBL" id="CAI9265511.1"/>
    </source>
</evidence>
<dbReference type="EMBL" id="OX465086">
    <property type="protein sequence ID" value="CAI9265511.1"/>
    <property type="molecule type" value="Genomic_DNA"/>
</dbReference>
<dbReference type="PANTHER" id="PTHR47926">
    <property type="entry name" value="PENTATRICOPEPTIDE REPEAT-CONTAINING PROTEIN"/>
    <property type="match status" value="1"/>
</dbReference>
<comment type="similarity">
    <text evidence="1">Belongs to the PPR family. PCMP-H subfamily.</text>
</comment>
<dbReference type="Proteomes" id="UP001177003">
    <property type="component" value="Chromosome 0"/>
</dbReference>
<protein>
    <recommendedName>
        <fullName evidence="6">Pentatricopeptide repeat-containing protein</fullName>
    </recommendedName>
</protein>
<dbReference type="FunFam" id="1.25.40.10:FF:000488">
    <property type="entry name" value="Pentatricopeptide repeat-containing protein, mitochondrial"/>
    <property type="match status" value="1"/>
</dbReference>
<dbReference type="NCBIfam" id="TIGR00756">
    <property type="entry name" value="PPR"/>
    <property type="match status" value="1"/>
</dbReference>
<accession>A0AA35UUU5</accession>
<keyword evidence="2" id="KW-0677">Repeat</keyword>
<evidence type="ECO:0000313" key="5">
    <source>
        <dbReference type="Proteomes" id="UP001177003"/>
    </source>
</evidence>
<dbReference type="InterPro" id="IPR011990">
    <property type="entry name" value="TPR-like_helical_dom_sf"/>
</dbReference>
<evidence type="ECO:0000256" key="1">
    <source>
        <dbReference type="ARBA" id="ARBA00006643"/>
    </source>
</evidence>
<name>A0AA35UUU5_LACSI</name>
<dbReference type="AlphaFoldDB" id="A0AA35UUU5"/>